<keyword evidence="3" id="KW-1185">Reference proteome</keyword>
<feature type="transmembrane region" description="Helical" evidence="1">
    <location>
        <begin position="81"/>
        <end position="99"/>
    </location>
</feature>
<dbReference type="EMBL" id="VTUZ01000033">
    <property type="protein sequence ID" value="KAA1003708.1"/>
    <property type="molecule type" value="Genomic_DNA"/>
</dbReference>
<feature type="transmembrane region" description="Helical" evidence="1">
    <location>
        <begin position="197"/>
        <end position="217"/>
    </location>
</feature>
<dbReference type="AlphaFoldDB" id="A0A5B0GMQ0"/>
<feature type="transmembrane region" description="Helical" evidence="1">
    <location>
        <begin position="161"/>
        <end position="185"/>
    </location>
</feature>
<evidence type="ECO:0000256" key="1">
    <source>
        <dbReference type="SAM" id="Phobius"/>
    </source>
</evidence>
<gene>
    <name evidence="2" type="ORF">FVF58_35155</name>
</gene>
<comment type="caution">
    <text evidence="2">The sequence shown here is derived from an EMBL/GenBank/DDBJ whole genome shotgun (WGS) entry which is preliminary data.</text>
</comment>
<accession>A0A5B0GMQ0</accession>
<evidence type="ECO:0000313" key="3">
    <source>
        <dbReference type="Proteomes" id="UP000325273"/>
    </source>
</evidence>
<keyword evidence="1" id="KW-1133">Transmembrane helix</keyword>
<feature type="transmembrane region" description="Helical" evidence="1">
    <location>
        <begin position="114"/>
        <end position="136"/>
    </location>
</feature>
<name>A0A5B0GMQ0_9BURK</name>
<evidence type="ECO:0000313" key="2">
    <source>
        <dbReference type="EMBL" id="KAA1003708.1"/>
    </source>
</evidence>
<dbReference type="Proteomes" id="UP000325273">
    <property type="component" value="Unassembled WGS sequence"/>
</dbReference>
<proteinExistence type="predicted"/>
<keyword evidence="1" id="KW-0472">Membrane</keyword>
<organism evidence="2 3">
    <name type="scientific">Paraburkholderia panacisoli</name>
    <dbReference type="NCBI Taxonomy" id="2603818"/>
    <lineage>
        <taxon>Bacteria</taxon>
        <taxon>Pseudomonadati</taxon>
        <taxon>Pseudomonadota</taxon>
        <taxon>Betaproteobacteria</taxon>
        <taxon>Burkholderiales</taxon>
        <taxon>Burkholderiaceae</taxon>
        <taxon>Paraburkholderia</taxon>
    </lineage>
</organism>
<reference evidence="2 3" key="1">
    <citation type="submission" date="2019-08" db="EMBL/GenBank/DDBJ databases">
        <title>Paraburkholderia sp. DCY113.</title>
        <authorList>
            <person name="Kang J."/>
        </authorList>
    </citation>
    <scope>NUCLEOTIDE SEQUENCE [LARGE SCALE GENOMIC DNA]</scope>
    <source>
        <strain evidence="2 3">DCY113</strain>
    </source>
</reference>
<feature type="transmembrane region" description="Helical" evidence="1">
    <location>
        <begin position="45"/>
        <end position="75"/>
    </location>
</feature>
<dbReference type="RefSeq" id="WP_149674326.1">
    <property type="nucleotide sequence ID" value="NZ_VTUZ01000033.1"/>
</dbReference>
<feature type="transmembrane region" description="Helical" evidence="1">
    <location>
        <begin position="6"/>
        <end position="24"/>
    </location>
</feature>
<sequence>MIGEGWSRFGLWLAILASGLYHGINPAMGWPLAVSNGLIQRRARALLAALLYLAAGHVLAMFVVMLPFAMLAILLEWQRGIQIGASVLVIGFGACLLVWRRHPRVLARIPPSRLALWSFAIAIAHGAGLMLVPIYLGLCRAYGMDHAHLAAQVLIGDNLRMALLVSAVHGAAMIAAGGLLAWLVYRYLGLKFVSRSWFNLDTVWASSLIMVGAISLANAGLG</sequence>
<keyword evidence="1" id="KW-0812">Transmembrane</keyword>
<protein>
    <submittedName>
        <fullName evidence="2">Uncharacterized protein</fullName>
    </submittedName>
</protein>